<dbReference type="InterPro" id="IPR005532">
    <property type="entry name" value="SUMF_dom"/>
</dbReference>
<evidence type="ECO:0000313" key="2">
    <source>
        <dbReference type="EMBL" id="MDG0862585.1"/>
    </source>
</evidence>
<dbReference type="PANTHER" id="PTHR23150">
    <property type="entry name" value="SULFATASE MODIFYING FACTOR 1, 2"/>
    <property type="match status" value="1"/>
</dbReference>
<dbReference type="Pfam" id="PF03781">
    <property type="entry name" value="FGE-sulfatase"/>
    <property type="match status" value="1"/>
</dbReference>
<dbReference type="PANTHER" id="PTHR23150:SF19">
    <property type="entry name" value="FORMYLGLYCINE-GENERATING ENZYME"/>
    <property type="match status" value="1"/>
</dbReference>
<dbReference type="GO" id="GO:0120147">
    <property type="term" value="F:formylglycine-generating oxidase activity"/>
    <property type="evidence" value="ECO:0007669"/>
    <property type="project" value="TreeGrafter"/>
</dbReference>
<proteinExistence type="predicted"/>
<name>A0A9X4LKJ5_9BURK</name>
<comment type="caution">
    <text evidence="2">The sequence shown here is derived from an EMBL/GenBank/DDBJ whole genome shotgun (WGS) entry which is preliminary data.</text>
</comment>
<accession>A0A9X4LKJ5</accession>
<dbReference type="InterPro" id="IPR042095">
    <property type="entry name" value="SUMF_sf"/>
</dbReference>
<dbReference type="Gene3D" id="3.90.1580.10">
    <property type="entry name" value="paralog of FGE (formylglycine-generating enzyme)"/>
    <property type="match status" value="1"/>
</dbReference>
<gene>
    <name evidence="2" type="ORF">EXJ73_08895</name>
</gene>
<dbReference type="RefSeq" id="WP_268151039.1">
    <property type="nucleotide sequence ID" value="NZ_JAPPUW010000010.1"/>
</dbReference>
<dbReference type="AlphaFoldDB" id="A0A9X4LKJ5"/>
<dbReference type="EMBL" id="SGUG01000010">
    <property type="protein sequence ID" value="MDG0862585.1"/>
    <property type="molecule type" value="Genomic_DNA"/>
</dbReference>
<keyword evidence="3" id="KW-1185">Reference proteome</keyword>
<sequence length="352" mass="38094">MPFIRRTARQALPMLSLCALALWLGGLLWEAGTQAATPADDGLCGRYGGLPDGNGPHAGMVSVPGGRFQMGDNDHYAEEAVQHEVQVGGFWIDRTDVTNAQFARFVAATGYVTVAERAPAAHEAQRLPPAQRVPGSAVFVRPQQGHAGEWRFMPGANWRHPLGPSSDIEAQANHPVVQIAYEDALAYAHWLGRELPTEAQWEYAARGALLAKPYAWGDRFMPEGKPMANTWQGPFPLVDEGSDGYAGTSPVGCFPANAFGLYDMAGNVWQWTRTVYRPRHIAGVELNPNGPDAVEGVDPRRGATGPARVIKGGSHLCSPNYCMRYRPSARQPAEPGLGTSHIGFRTVMNATQ</sequence>
<dbReference type="SUPFAM" id="SSF56436">
    <property type="entry name" value="C-type lectin-like"/>
    <property type="match status" value="1"/>
</dbReference>
<protein>
    <submittedName>
        <fullName evidence="2">Formylglycine-generating enzyme family protein</fullName>
    </submittedName>
</protein>
<reference evidence="2" key="1">
    <citation type="submission" date="2019-02" db="EMBL/GenBank/DDBJ databases">
        <title>Draft genome of the type strain Pelomonas aquatica CCUG 52575T.</title>
        <authorList>
            <person name="Gomila M."/>
            <person name="Lalucat J."/>
        </authorList>
    </citation>
    <scope>NUCLEOTIDE SEQUENCE</scope>
    <source>
        <strain evidence="2">CCUG 52575</strain>
    </source>
</reference>
<feature type="domain" description="Sulfatase-modifying factor enzyme-like" evidence="1">
    <location>
        <begin position="58"/>
        <end position="347"/>
    </location>
</feature>
<organism evidence="2 3">
    <name type="scientific">Pelomonas aquatica</name>
    <dbReference type="NCBI Taxonomy" id="431058"/>
    <lineage>
        <taxon>Bacteria</taxon>
        <taxon>Pseudomonadati</taxon>
        <taxon>Pseudomonadota</taxon>
        <taxon>Betaproteobacteria</taxon>
        <taxon>Burkholderiales</taxon>
        <taxon>Sphaerotilaceae</taxon>
        <taxon>Roseateles</taxon>
    </lineage>
</organism>
<dbReference type="InterPro" id="IPR016187">
    <property type="entry name" value="CTDL_fold"/>
</dbReference>
<dbReference type="InterPro" id="IPR051043">
    <property type="entry name" value="Sulfatase_Mod_Factor_Kinase"/>
</dbReference>
<evidence type="ECO:0000259" key="1">
    <source>
        <dbReference type="Pfam" id="PF03781"/>
    </source>
</evidence>
<dbReference type="Proteomes" id="UP001152766">
    <property type="component" value="Unassembled WGS sequence"/>
</dbReference>
<evidence type="ECO:0000313" key="3">
    <source>
        <dbReference type="Proteomes" id="UP001152766"/>
    </source>
</evidence>